<evidence type="ECO:0000259" key="9">
    <source>
        <dbReference type="Pfam" id="PF02397"/>
    </source>
</evidence>
<sequence length="441" mass="49113">MGVWWVIHRQPEYPAVGALALYTPVLVMIFALRGVYRRGLNRRFLDEVGRVMTCCTVAAMILLCGLLLLGLDEQPGAALTKLWLSAIFWVPFARLLRDVIQRSLRKHGHLLSPTLIIGDGPVTAQVVGRMVAAPEHGLRPVGILAAGAPPRLDRDDGPTNEIPQLGGVDDLDEAIRVTGAEILVVAFAVTNVERLTASVRIAHRHGIKVWIVPRMFDVIGRRSRIDHIGGLPLMSVPHTSPRGWQFRTKHIGDRVVAGMILVAIAPLFLTLMLLVRLSSPGPIFFAQPRVGRNAKVFNCLKFRSMRPEDPEAEKFRPTDGSAPGGVEGVDRRTKIGKIMRSTSMDELPQLLNVIRGDMSLVGPRPERPEYVSLFEVQIRRYGERHRVKAGVTGWAQVHGLRGQTSIADRAEWDNYYIENWSLWLDIKILLLTVLAVLKRAE</sequence>
<feature type="region of interest" description="Disordered" evidence="7">
    <location>
        <begin position="309"/>
        <end position="329"/>
    </location>
</feature>
<evidence type="ECO:0000313" key="10">
    <source>
        <dbReference type="EMBL" id="QMT03990.1"/>
    </source>
</evidence>
<proteinExistence type="inferred from homology"/>
<keyword evidence="11" id="KW-1185">Reference proteome</keyword>
<keyword evidence="6 8" id="KW-0472">Membrane</keyword>
<feature type="domain" description="Bacterial sugar transferase" evidence="9">
    <location>
        <begin position="249"/>
        <end position="438"/>
    </location>
</feature>
<protein>
    <submittedName>
        <fullName evidence="10">Sugar transferase</fullName>
    </submittedName>
</protein>
<dbReference type="Pfam" id="PF02397">
    <property type="entry name" value="Bac_transf"/>
    <property type="match status" value="1"/>
</dbReference>
<evidence type="ECO:0000256" key="4">
    <source>
        <dbReference type="ARBA" id="ARBA00022692"/>
    </source>
</evidence>
<comment type="subcellular location">
    <subcellularLocation>
        <location evidence="1">Membrane</location>
        <topology evidence="1">Multi-pass membrane protein</topology>
    </subcellularLocation>
</comment>
<keyword evidence="3 10" id="KW-0808">Transferase</keyword>
<dbReference type="InterPro" id="IPR017475">
    <property type="entry name" value="EPS_sugar_tfrase"/>
</dbReference>
<feature type="transmembrane region" description="Helical" evidence="8">
    <location>
        <begin position="48"/>
        <end position="71"/>
    </location>
</feature>
<organism evidence="10 11">
    <name type="scientific">Gordonia jinghuaiqii</name>
    <dbReference type="NCBI Taxonomy" id="2758710"/>
    <lineage>
        <taxon>Bacteria</taxon>
        <taxon>Bacillati</taxon>
        <taxon>Actinomycetota</taxon>
        <taxon>Actinomycetes</taxon>
        <taxon>Mycobacteriales</taxon>
        <taxon>Gordoniaceae</taxon>
        <taxon>Gordonia</taxon>
    </lineage>
</organism>
<evidence type="ECO:0000256" key="5">
    <source>
        <dbReference type="ARBA" id="ARBA00022989"/>
    </source>
</evidence>
<dbReference type="GO" id="GO:0016780">
    <property type="term" value="F:phosphotransferase activity, for other substituted phosphate groups"/>
    <property type="evidence" value="ECO:0007669"/>
    <property type="project" value="TreeGrafter"/>
</dbReference>
<dbReference type="Gene3D" id="3.40.50.720">
    <property type="entry name" value="NAD(P)-binding Rossmann-like Domain"/>
    <property type="match status" value="1"/>
</dbReference>
<keyword evidence="4 8" id="KW-0812">Transmembrane</keyword>
<feature type="transmembrane region" description="Helical" evidence="8">
    <location>
        <begin position="15"/>
        <end position="36"/>
    </location>
</feature>
<dbReference type="NCBIfam" id="TIGR03025">
    <property type="entry name" value="EPS_sugtrans"/>
    <property type="match status" value="1"/>
</dbReference>
<dbReference type="PANTHER" id="PTHR30576:SF0">
    <property type="entry name" value="UNDECAPRENYL-PHOSPHATE N-ACETYLGALACTOSAMINYL 1-PHOSPHATE TRANSFERASE-RELATED"/>
    <property type="match status" value="1"/>
</dbReference>
<accession>A0A7D7RE95</accession>
<dbReference type="PANTHER" id="PTHR30576">
    <property type="entry name" value="COLANIC BIOSYNTHESIS UDP-GLUCOSE LIPID CARRIER TRANSFERASE"/>
    <property type="match status" value="1"/>
</dbReference>
<evidence type="ECO:0000256" key="2">
    <source>
        <dbReference type="ARBA" id="ARBA00006464"/>
    </source>
</evidence>
<evidence type="ECO:0000256" key="7">
    <source>
        <dbReference type="SAM" id="MobiDB-lite"/>
    </source>
</evidence>
<evidence type="ECO:0000256" key="6">
    <source>
        <dbReference type="ARBA" id="ARBA00023136"/>
    </source>
</evidence>
<dbReference type="Pfam" id="PF13727">
    <property type="entry name" value="CoA_binding_3"/>
    <property type="match status" value="1"/>
</dbReference>
<name>A0A7D7RE95_9ACTN</name>
<dbReference type="AlphaFoldDB" id="A0A7D7RE95"/>
<feature type="transmembrane region" description="Helical" evidence="8">
    <location>
        <begin position="255"/>
        <end position="275"/>
    </location>
</feature>
<evidence type="ECO:0000256" key="3">
    <source>
        <dbReference type="ARBA" id="ARBA00022679"/>
    </source>
</evidence>
<dbReference type="EMBL" id="CP059491">
    <property type="protein sequence ID" value="QMT03990.1"/>
    <property type="molecule type" value="Genomic_DNA"/>
</dbReference>
<reference evidence="11" key="1">
    <citation type="submission" date="2020-07" db="EMBL/GenBank/DDBJ databases">
        <title>novel species isolated from the respiratory tract of Marmot.</title>
        <authorList>
            <person name="Zhang G."/>
        </authorList>
    </citation>
    <scope>NUCLEOTIDE SEQUENCE [LARGE SCALE GENOMIC DNA]</scope>
    <source>
        <strain evidence="11">686</strain>
    </source>
</reference>
<evidence type="ECO:0000256" key="8">
    <source>
        <dbReference type="SAM" id="Phobius"/>
    </source>
</evidence>
<dbReference type="GO" id="GO:0016020">
    <property type="term" value="C:membrane"/>
    <property type="evidence" value="ECO:0007669"/>
    <property type="project" value="UniProtKB-SubCell"/>
</dbReference>
<keyword evidence="5 8" id="KW-1133">Transmembrane helix</keyword>
<feature type="transmembrane region" description="Helical" evidence="8">
    <location>
        <begin position="77"/>
        <end position="96"/>
    </location>
</feature>
<dbReference type="Proteomes" id="UP000515663">
    <property type="component" value="Chromosome"/>
</dbReference>
<comment type="similarity">
    <text evidence="2">Belongs to the bacterial sugar transferase family.</text>
</comment>
<dbReference type="InterPro" id="IPR003362">
    <property type="entry name" value="Bact_transf"/>
</dbReference>
<gene>
    <name evidence="10" type="ORF">H1R19_17630</name>
</gene>
<evidence type="ECO:0000256" key="1">
    <source>
        <dbReference type="ARBA" id="ARBA00004141"/>
    </source>
</evidence>
<evidence type="ECO:0000313" key="11">
    <source>
        <dbReference type="Proteomes" id="UP000515663"/>
    </source>
</evidence>
<dbReference type="KEGG" id="gji:H1R19_17630"/>